<dbReference type="InterPro" id="IPR023299">
    <property type="entry name" value="ATPase_P-typ_cyto_dom_N"/>
</dbReference>
<keyword evidence="8" id="KW-1278">Translocase</keyword>
<evidence type="ECO:0000313" key="14">
    <source>
        <dbReference type="EnsemblPlants" id="ORUFI06G27420.1"/>
    </source>
</evidence>
<dbReference type="PANTHER" id="PTHR43079:SF1">
    <property type="entry name" value="CADMIUM_ZINC-TRANSPORTING ATPASE HMA1, CHLOROPLASTIC-RELATED"/>
    <property type="match status" value="1"/>
</dbReference>
<feature type="region of interest" description="Disordered" evidence="12">
    <location>
        <begin position="283"/>
        <end position="313"/>
    </location>
</feature>
<proteinExistence type="inferred from homology"/>
<sequence>MQLRFATVPPPPPPLPLSTHRPFPHLRHHRCPRRSPPPATKSSPLLRARRSLPFTPRAHGDHHHGHCHCHHHHNDRHKVGVHGHGAGGGGAAVMRVARAIGWADVADALREHLQVSCISIGLLLVAAACPHMAALNFAKRLQATAIAIALPLVGVNLSSAALVLKPLIGSMLGAYTFKPPVHGLPPPASPPQPPPARRSRRHARVPPFHASPPTRSAMQLLTAASASASSAAASPPSAHLLRLSRPPPFPHLRRRCAPHLPSKPLNLAARSPLLLARRSLPFAPRAHGDHHHGHHHHHHGHGHSHHHGPEVHGSGGGGAIGWADVADALREHLQLCCISLGLLLIAAACPHIPVLNSVRRLQDALIAVAFPLVGVSAALDALVNIADGKINIHVLMALAAFASIFMGNSLEGGLLLAMFNLAHIAEEHFTSKSMIDVRELKENHPEFALLLETCGDQSAQFANLCYTKVPVHDLEVGSHILVRAGEAVPVDGEVYQGSSTVTIEHLTGETKPLERTVGDAIPGGARNLEGMMIVKVTKSWEDSTLNRIVQLTEEGQLNKPKLQRWLDEFGEHYSRVVVVLSLVVALLGPLLFKWPFFGNSVCRGSIYRGLGLMVAASPCALAVAPLAYATAISSLASKGILLKGGHVLDALSACQSIAFDKTGTLTTGKLMCKAIEPIHGHSDVTNDFSDQACCTPNCESEALAVAAAMEKGTTHPIGRAVLDHSVGKDLPLVAVESFECLPGRGVVATLSGVKAGNNEDELSKASIGSVEYISSLYRSSGESEQIKEAVKASAFGPEFVQAALTVDKKVTLFHFEDEPRSGVCEVISTLRDKAKLRIMMLTGDHESSALRVAKAVCIDEVHCCLKPEDKLNKVKAVSREGGGGLIMVGDGINDAPALAAATVGIVLAQRASATAVAVADVLLLQDNICGVPFCIAKARQTTSLVKQSVALALSCIVFAALPSVLGFLPLWLTVLLHEGGTLLVCLNSIRALNSPTWSWVDDIRQLINSLRKYISSKLQSTSSNYVADAVPL</sequence>
<dbReference type="InterPro" id="IPR023214">
    <property type="entry name" value="HAD_sf"/>
</dbReference>
<dbReference type="PANTHER" id="PTHR43079">
    <property type="entry name" value="PROBABLE CADMIUM/ZINC-TRANSPORTING ATPASE HMA1"/>
    <property type="match status" value="1"/>
</dbReference>
<organism evidence="14 15">
    <name type="scientific">Oryza rufipogon</name>
    <name type="common">Brownbeard rice</name>
    <name type="synonym">Asian wild rice</name>
    <dbReference type="NCBI Taxonomy" id="4529"/>
    <lineage>
        <taxon>Eukaryota</taxon>
        <taxon>Viridiplantae</taxon>
        <taxon>Streptophyta</taxon>
        <taxon>Embryophyta</taxon>
        <taxon>Tracheophyta</taxon>
        <taxon>Spermatophyta</taxon>
        <taxon>Magnoliopsida</taxon>
        <taxon>Liliopsida</taxon>
        <taxon>Poales</taxon>
        <taxon>Poaceae</taxon>
        <taxon>BOP clade</taxon>
        <taxon>Oryzoideae</taxon>
        <taxon>Oryzeae</taxon>
        <taxon>Oryzinae</taxon>
        <taxon>Oryza</taxon>
    </lineage>
</organism>
<evidence type="ECO:0000256" key="12">
    <source>
        <dbReference type="SAM" id="MobiDB-lite"/>
    </source>
</evidence>
<feature type="transmembrane region" description="Helical" evidence="11">
    <location>
        <begin position="364"/>
        <end position="386"/>
    </location>
</feature>
<dbReference type="HOGENOM" id="CLU_001771_6_3_1"/>
<dbReference type="Proteomes" id="UP000008022">
    <property type="component" value="Unassembled WGS sequence"/>
</dbReference>
<dbReference type="SUPFAM" id="SSF81653">
    <property type="entry name" value="Calcium ATPase, transduction domain A"/>
    <property type="match status" value="1"/>
</dbReference>
<dbReference type="GO" id="GO:0009941">
    <property type="term" value="C:chloroplast envelope"/>
    <property type="evidence" value="ECO:0007669"/>
    <property type="project" value="EnsemblPlants"/>
</dbReference>
<feature type="compositionally biased region" description="Pro residues" evidence="12">
    <location>
        <begin position="183"/>
        <end position="196"/>
    </location>
</feature>
<name>A0A0E0Q1X4_ORYRU</name>
<dbReference type="GO" id="GO:0016020">
    <property type="term" value="C:membrane"/>
    <property type="evidence" value="ECO:0007669"/>
    <property type="project" value="UniProtKB-SubCell"/>
</dbReference>
<evidence type="ECO:0000259" key="13">
    <source>
        <dbReference type="Pfam" id="PF00122"/>
    </source>
</evidence>
<dbReference type="STRING" id="4529.A0A0E0Q1X4"/>
<evidence type="ECO:0000256" key="4">
    <source>
        <dbReference type="ARBA" id="ARBA00022723"/>
    </source>
</evidence>
<feature type="transmembrane region" description="Helical" evidence="11">
    <location>
        <begin position="573"/>
        <end position="592"/>
    </location>
</feature>
<dbReference type="GO" id="GO:0016887">
    <property type="term" value="F:ATP hydrolysis activity"/>
    <property type="evidence" value="ECO:0007669"/>
    <property type="project" value="EnsemblPlants"/>
</dbReference>
<dbReference type="GO" id="GO:0016463">
    <property type="term" value="F:P-type zinc transporter activity"/>
    <property type="evidence" value="ECO:0007669"/>
    <property type="project" value="EnsemblPlants"/>
</dbReference>
<feature type="compositionally biased region" description="Basic residues" evidence="12">
    <location>
        <begin position="60"/>
        <end position="73"/>
    </location>
</feature>
<dbReference type="InterPro" id="IPR044492">
    <property type="entry name" value="P_typ_ATPase_HD_dom"/>
</dbReference>
<keyword evidence="5 11" id="KW-0547">Nucleotide-binding</keyword>
<evidence type="ECO:0000256" key="10">
    <source>
        <dbReference type="ARBA" id="ARBA00023136"/>
    </source>
</evidence>
<dbReference type="InterPro" id="IPR051949">
    <property type="entry name" value="Cation_Transport_ATPase"/>
</dbReference>
<protein>
    <recommendedName>
        <fullName evidence="13">P-type ATPase A domain-containing protein</fullName>
    </recommendedName>
</protein>
<reference evidence="14" key="2">
    <citation type="submission" date="2015-06" db="UniProtKB">
        <authorList>
            <consortium name="EnsemblPlants"/>
        </authorList>
    </citation>
    <scope>IDENTIFICATION</scope>
</reference>
<dbReference type="GO" id="GO:0046872">
    <property type="term" value="F:metal ion binding"/>
    <property type="evidence" value="ECO:0007669"/>
    <property type="project" value="UniProtKB-KW"/>
</dbReference>
<dbReference type="InterPro" id="IPR001757">
    <property type="entry name" value="P_typ_ATPase"/>
</dbReference>
<evidence type="ECO:0000313" key="15">
    <source>
        <dbReference type="Proteomes" id="UP000008022"/>
    </source>
</evidence>
<feature type="domain" description="P-type ATPase A" evidence="13">
    <location>
        <begin position="466"/>
        <end position="553"/>
    </location>
</feature>
<dbReference type="OMA" id="IIMIFGH"/>
<dbReference type="Pfam" id="PF00702">
    <property type="entry name" value="Hydrolase"/>
    <property type="match status" value="1"/>
</dbReference>
<dbReference type="eggNOG" id="KOG0207">
    <property type="taxonomic scope" value="Eukaryota"/>
</dbReference>
<comment type="subcellular location">
    <subcellularLocation>
        <location evidence="1">Membrane</location>
        <topology evidence="1">Multi-pass membrane protein</topology>
    </subcellularLocation>
</comment>
<dbReference type="SFLD" id="SFLDS00003">
    <property type="entry name" value="Haloacid_Dehalogenase"/>
    <property type="match status" value="1"/>
</dbReference>
<feature type="compositionally biased region" description="Basic residues" evidence="12">
    <location>
        <begin position="288"/>
        <end position="306"/>
    </location>
</feature>
<dbReference type="GO" id="GO:0006878">
    <property type="term" value="P:intracellular copper ion homeostasis"/>
    <property type="evidence" value="ECO:0007669"/>
    <property type="project" value="EnsemblPlants"/>
</dbReference>
<dbReference type="Gene3D" id="2.70.150.10">
    <property type="entry name" value="Calcium-transporting ATPase, cytoplasmic transduction domain A"/>
    <property type="match status" value="1"/>
</dbReference>
<dbReference type="InterPro" id="IPR023298">
    <property type="entry name" value="ATPase_P-typ_TM_dom_sf"/>
</dbReference>
<dbReference type="InterPro" id="IPR036412">
    <property type="entry name" value="HAD-like_sf"/>
</dbReference>
<dbReference type="SUPFAM" id="SSF56784">
    <property type="entry name" value="HAD-like"/>
    <property type="match status" value="1"/>
</dbReference>
<dbReference type="Pfam" id="PF00122">
    <property type="entry name" value="E1-E2_ATPase"/>
    <property type="match status" value="1"/>
</dbReference>
<dbReference type="InterPro" id="IPR008250">
    <property type="entry name" value="ATPase_P-typ_transduc_dom_A_sf"/>
</dbReference>
<keyword evidence="10 11" id="KW-0472">Membrane</keyword>
<dbReference type="Gene3D" id="3.40.50.1000">
    <property type="entry name" value="HAD superfamily/HAD-like"/>
    <property type="match status" value="1"/>
</dbReference>
<dbReference type="PROSITE" id="PS00154">
    <property type="entry name" value="ATPASE_E1_E2"/>
    <property type="match status" value="1"/>
</dbReference>
<dbReference type="PRINTS" id="PR00119">
    <property type="entry name" value="CATATPASE"/>
</dbReference>
<dbReference type="EnsemblPlants" id="ORUFI06G27420.1">
    <property type="protein sequence ID" value="ORUFI06G27420.1"/>
    <property type="gene ID" value="ORUFI06G27420"/>
</dbReference>
<accession>A0A0E0Q1X4</accession>
<evidence type="ECO:0000256" key="8">
    <source>
        <dbReference type="ARBA" id="ARBA00022967"/>
    </source>
</evidence>
<reference evidence="15" key="1">
    <citation type="submission" date="2013-06" db="EMBL/GenBank/DDBJ databases">
        <authorList>
            <person name="Zhao Q."/>
        </authorList>
    </citation>
    <scope>NUCLEOTIDE SEQUENCE</scope>
    <source>
        <strain evidence="15">cv. W1943</strain>
    </source>
</reference>
<dbReference type="GO" id="GO:0005524">
    <property type="term" value="F:ATP binding"/>
    <property type="evidence" value="ECO:0007669"/>
    <property type="project" value="UniProtKB-UniRule"/>
</dbReference>
<feature type="compositionally biased region" description="Basic residues" evidence="12">
    <location>
        <begin position="22"/>
        <end position="33"/>
    </location>
</feature>
<feature type="region of interest" description="Disordered" evidence="12">
    <location>
        <begin position="1"/>
        <end position="47"/>
    </location>
</feature>
<evidence type="ECO:0000256" key="5">
    <source>
        <dbReference type="ARBA" id="ARBA00022741"/>
    </source>
</evidence>
<keyword evidence="3 11" id="KW-0812">Transmembrane</keyword>
<dbReference type="SFLD" id="SFLDF00027">
    <property type="entry name" value="p-type_atpase"/>
    <property type="match status" value="1"/>
</dbReference>
<keyword evidence="6 11" id="KW-0067">ATP-binding</keyword>
<feature type="region of interest" description="Disordered" evidence="12">
    <location>
        <begin position="183"/>
        <end position="214"/>
    </location>
</feature>
<dbReference type="SFLD" id="SFLDG00002">
    <property type="entry name" value="C1.7:_P-type_atpase_like"/>
    <property type="match status" value="1"/>
</dbReference>
<feature type="transmembrane region" description="Helical" evidence="11">
    <location>
        <begin position="145"/>
        <end position="164"/>
    </location>
</feature>
<keyword evidence="4 11" id="KW-0479">Metal-binding</keyword>
<feature type="region of interest" description="Disordered" evidence="12">
    <location>
        <begin position="54"/>
        <end position="73"/>
    </location>
</feature>
<feature type="transmembrane region" description="Helical" evidence="11">
    <location>
        <begin position="612"/>
        <end position="636"/>
    </location>
</feature>
<keyword evidence="15" id="KW-1185">Reference proteome</keyword>
<evidence type="ECO:0000256" key="11">
    <source>
        <dbReference type="RuleBase" id="RU362081"/>
    </source>
</evidence>
<dbReference type="CDD" id="cd02079">
    <property type="entry name" value="P-type_ATPase_HM"/>
    <property type="match status" value="1"/>
</dbReference>
<evidence type="ECO:0000256" key="1">
    <source>
        <dbReference type="ARBA" id="ARBA00004141"/>
    </source>
</evidence>
<evidence type="ECO:0000256" key="9">
    <source>
        <dbReference type="ARBA" id="ARBA00022989"/>
    </source>
</evidence>
<keyword evidence="7" id="KW-0460">Magnesium</keyword>
<dbReference type="NCBIfam" id="TIGR01494">
    <property type="entry name" value="ATPase_P-type"/>
    <property type="match status" value="2"/>
</dbReference>
<evidence type="ECO:0000256" key="7">
    <source>
        <dbReference type="ARBA" id="ARBA00022842"/>
    </source>
</evidence>
<dbReference type="InterPro" id="IPR059000">
    <property type="entry name" value="ATPase_P-type_domA"/>
</dbReference>
<feature type="transmembrane region" description="Helical" evidence="11">
    <location>
        <begin position="118"/>
        <end position="138"/>
    </location>
</feature>
<feature type="transmembrane region" description="Helical" evidence="11">
    <location>
        <begin position="392"/>
        <end position="410"/>
    </location>
</feature>
<dbReference type="Gramene" id="ORUFI06G27420.1">
    <property type="protein sequence ID" value="ORUFI06G27420.1"/>
    <property type="gene ID" value="ORUFI06G27420"/>
</dbReference>
<dbReference type="InterPro" id="IPR027256">
    <property type="entry name" value="P-typ_ATPase_IB"/>
</dbReference>
<keyword evidence="9 11" id="KW-1133">Transmembrane helix</keyword>
<dbReference type="AlphaFoldDB" id="A0A0E0Q1X4"/>
<evidence type="ECO:0000256" key="6">
    <source>
        <dbReference type="ARBA" id="ARBA00022840"/>
    </source>
</evidence>
<evidence type="ECO:0000256" key="3">
    <source>
        <dbReference type="ARBA" id="ARBA00022692"/>
    </source>
</evidence>
<comment type="similarity">
    <text evidence="2 11">Belongs to the cation transport ATPase (P-type) (TC 3.A.3) family. Type IB subfamily.</text>
</comment>
<dbReference type="NCBIfam" id="TIGR01525">
    <property type="entry name" value="ATPase-IB_hvy"/>
    <property type="match status" value="1"/>
</dbReference>
<evidence type="ECO:0000256" key="2">
    <source>
        <dbReference type="ARBA" id="ARBA00006024"/>
    </source>
</evidence>
<dbReference type="InterPro" id="IPR018303">
    <property type="entry name" value="ATPase_P-typ_P_site"/>
</dbReference>
<dbReference type="Gene3D" id="3.40.1110.10">
    <property type="entry name" value="Calcium-transporting ATPase, cytoplasmic domain N"/>
    <property type="match status" value="1"/>
</dbReference>
<feature type="transmembrane region" description="Helical" evidence="11">
    <location>
        <begin position="332"/>
        <end position="352"/>
    </location>
</feature>
<dbReference type="GO" id="GO:0009642">
    <property type="term" value="P:response to light intensity"/>
    <property type="evidence" value="ECO:0007669"/>
    <property type="project" value="EnsemblPlants"/>
</dbReference>
<dbReference type="SUPFAM" id="SSF81665">
    <property type="entry name" value="Calcium ATPase, transmembrane domain M"/>
    <property type="match status" value="1"/>
</dbReference>
<dbReference type="GO" id="GO:0010312">
    <property type="term" value="P:detoxification of zinc ion"/>
    <property type="evidence" value="ECO:0007669"/>
    <property type="project" value="EnsemblPlants"/>
</dbReference>